<accession>A0A3G3M0G4</accession>
<proteinExistence type="predicted"/>
<evidence type="ECO:0000313" key="2">
    <source>
        <dbReference type="EMBL" id="AYQ99939.1"/>
    </source>
</evidence>
<feature type="region of interest" description="Disordered" evidence="1">
    <location>
        <begin position="1"/>
        <end position="25"/>
    </location>
</feature>
<gene>
    <name evidence="2" type="primary">25</name>
    <name evidence="2" type="ORF">PBI_MENDEL_25</name>
</gene>
<dbReference type="KEGG" id="vg:55612399"/>
<name>A0A3G3M0G4_9CAUD</name>
<evidence type="ECO:0000313" key="3">
    <source>
        <dbReference type="Proteomes" id="UP000267434"/>
    </source>
</evidence>
<evidence type="ECO:0000256" key="1">
    <source>
        <dbReference type="SAM" id="MobiDB-lite"/>
    </source>
</evidence>
<dbReference type="RefSeq" id="YP_009842200.1">
    <property type="nucleotide sequence ID" value="NC_048740.1"/>
</dbReference>
<keyword evidence="3" id="KW-1185">Reference proteome</keyword>
<protein>
    <submittedName>
        <fullName evidence="2">Uncharacterized protein</fullName>
    </submittedName>
</protein>
<sequence>MNTADRIYNDHATGNATPRTDRDNVASDWDGYTPLPHLTVAAAIACGPYPISGDKRLNNRPWRP</sequence>
<organism evidence="2 3">
    <name type="scientific">Arthrobacter phage Mendel</name>
    <dbReference type="NCBI Taxonomy" id="2484218"/>
    <lineage>
        <taxon>Viruses</taxon>
        <taxon>Duplodnaviria</taxon>
        <taxon>Heunggongvirae</taxon>
        <taxon>Uroviricota</taxon>
        <taxon>Caudoviricetes</taxon>
        <taxon>Anjalivirus</taxon>
        <taxon>Anjalivirus mendel</taxon>
    </lineage>
</organism>
<dbReference type="EMBL" id="MK016500">
    <property type="protein sequence ID" value="AYQ99939.1"/>
    <property type="molecule type" value="Genomic_DNA"/>
</dbReference>
<dbReference type="GeneID" id="55612399"/>
<dbReference type="Proteomes" id="UP000267434">
    <property type="component" value="Segment"/>
</dbReference>
<reference evidence="3" key="1">
    <citation type="submission" date="2018-10" db="EMBL/GenBank/DDBJ databases">
        <authorList>
            <person name="Rimple P.A."/>
            <person name="Stoner T.H."/>
            <person name="Furlong K.P."/>
            <person name="Rudner A.D."/>
            <person name="Beyer A.R."/>
            <person name="Chong R.A."/>
            <person name="Edgington N.P."/>
            <person name="Freise A.C."/>
            <person name="Gibb B.P."/>
            <person name="Klyczek K.K."/>
            <person name="Swerdlow S.J."/>
            <person name="Pope W.H."/>
            <person name="Garlena R.A."/>
            <person name="Russell D.A."/>
            <person name="Jacobs-Sera D."/>
            <person name="Hatfull G.F."/>
        </authorList>
    </citation>
    <scope>NUCLEOTIDE SEQUENCE [LARGE SCALE GENOMIC DNA]</scope>
</reference>